<dbReference type="Pfam" id="PF00385">
    <property type="entry name" value="Chromo"/>
    <property type="match status" value="1"/>
</dbReference>
<sequence length="234" mass="26966">MEKGRCTEVDGVLVNFHFRHPRITSPPSGLLISNGDALRHWYTNRQTGFPCRLFGTANEVANIKNRLDQLVPPTRSIALKYTISRSLGASNSIATYGPRNGGLAYIDEFWVQRKFQDQALQYWAGTANEDTEEPLPDNAAYRQIVTGLDEYHVLKILDHSQQRDKNRQLLIQWCGYSREAATWEKFEKVWDARKAVVRDYYGLHDLTFENQDCDHFRVLSGDEDDLGLENNIDR</sequence>
<organism evidence="3 4">
    <name type="scientific">Fusarium langsethiae</name>
    <dbReference type="NCBI Taxonomy" id="179993"/>
    <lineage>
        <taxon>Eukaryota</taxon>
        <taxon>Fungi</taxon>
        <taxon>Dikarya</taxon>
        <taxon>Ascomycota</taxon>
        <taxon>Pezizomycotina</taxon>
        <taxon>Sordariomycetes</taxon>
        <taxon>Hypocreomycetidae</taxon>
        <taxon>Hypocreales</taxon>
        <taxon>Nectriaceae</taxon>
        <taxon>Fusarium</taxon>
    </lineage>
</organism>
<dbReference type="InterPro" id="IPR000953">
    <property type="entry name" value="Chromo/chromo_shadow_dom"/>
</dbReference>
<dbReference type="GO" id="GO:0006338">
    <property type="term" value="P:chromatin remodeling"/>
    <property type="evidence" value="ECO:0007669"/>
    <property type="project" value="UniProtKB-ARBA"/>
</dbReference>
<dbReference type="Proteomes" id="UP000037904">
    <property type="component" value="Unassembled WGS sequence"/>
</dbReference>
<evidence type="ECO:0000313" key="3">
    <source>
        <dbReference type="EMBL" id="KPA39370.1"/>
    </source>
</evidence>
<evidence type="ECO:0000259" key="2">
    <source>
        <dbReference type="PROSITE" id="PS50013"/>
    </source>
</evidence>
<keyword evidence="4" id="KW-1185">Reference proteome</keyword>
<dbReference type="AlphaFoldDB" id="A0A0M9ETL1"/>
<dbReference type="SMART" id="SM00298">
    <property type="entry name" value="CHROMO"/>
    <property type="match status" value="1"/>
</dbReference>
<dbReference type="CDD" id="cd00024">
    <property type="entry name" value="CD_CSD"/>
    <property type="match status" value="1"/>
</dbReference>
<evidence type="ECO:0000256" key="1">
    <source>
        <dbReference type="ARBA" id="ARBA00011353"/>
    </source>
</evidence>
<evidence type="ECO:0000313" key="4">
    <source>
        <dbReference type="Proteomes" id="UP000037904"/>
    </source>
</evidence>
<comment type="subunit">
    <text evidence="1">Component of the NuA4 histone acetyltransferase complex.</text>
</comment>
<dbReference type="PROSITE" id="PS50013">
    <property type="entry name" value="CHROMO_2"/>
    <property type="match status" value="1"/>
</dbReference>
<dbReference type="InterPro" id="IPR016197">
    <property type="entry name" value="Chromo-like_dom_sf"/>
</dbReference>
<reference evidence="3 4" key="1">
    <citation type="submission" date="2015-04" db="EMBL/GenBank/DDBJ databases">
        <title>The draft genome sequence of Fusarium langsethiae, a T-2/HT-2 mycotoxin producer.</title>
        <authorList>
            <person name="Lysoe E."/>
            <person name="Divon H.H."/>
            <person name="Terzi V."/>
            <person name="Orru L."/>
            <person name="Lamontanara A."/>
            <person name="Kolseth A.-K."/>
            <person name="Frandsen R.J."/>
            <person name="Nielsen K."/>
            <person name="Thrane U."/>
        </authorList>
    </citation>
    <scope>NUCLEOTIDE SEQUENCE [LARGE SCALE GENOMIC DNA]</scope>
    <source>
        <strain evidence="3 4">Fl201059</strain>
    </source>
</reference>
<name>A0A0M9ETL1_FUSLA</name>
<dbReference type="InterPro" id="IPR023780">
    <property type="entry name" value="Chromo_domain"/>
</dbReference>
<accession>A0A0M9ETL1</accession>
<dbReference type="OrthoDB" id="433924at2759"/>
<dbReference type="Gene3D" id="2.40.50.40">
    <property type="match status" value="1"/>
</dbReference>
<dbReference type="SUPFAM" id="SSF54160">
    <property type="entry name" value="Chromo domain-like"/>
    <property type="match status" value="1"/>
</dbReference>
<feature type="domain" description="Chromo" evidence="2">
    <location>
        <begin position="151"/>
        <end position="212"/>
    </location>
</feature>
<proteinExistence type="predicted"/>
<dbReference type="EMBL" id="JXCE01000199">
    <property type="protein sequence ID" value="KPA39370.1"/>
    <property type="molecule type" value="Genomic_DNA"/>
</dbReference>
<comment type="caution">
    <text evidence="3">The sequence shown here is derived from an EMBL/GenBank/DDBJ whole genome shotgun (WGS) entry which is preliminary data.</text>
</comment>
<protein>
    <recommendedName>
        <fullName evidence="2">Chromo domain-containing protein</fullName>
    </recommendedName>
</protein>
<gene>
    <name evidence="3" type="ORF">FLAG1_07776</name>
</gene>